<dbReference type="Proteomes" id="UP000606974">
    <property type="component" value="Unassembled WGS sequence"/>
</dbReference>
<accession>A0A8H7AIZ5</accession>
<dbReference type="EMBL" id="JAACFV010000035">
    <property type="protein sequence ID" value="KAF7509963.1"/>
    <property type="molecule type" value="Genomic_DNA"/>
</dbReference>
<evidence type="ECO:0000313" key="1">
    <source>
        <dbReference type="EMBL" id="KAF7509963.1"/>
    </source>
</evidence>
<reference evidence="1" key="1">
    <citation type="submission" date="2020-02" db="EMBL/GenBank/DDBJ databases">
        <authorList>
            <person name="Palmer J.M."/>
        </authorList>
    </citation>
    <scope>NUCLEOTIDE SEQUENCE</scope>
    <source>
        <strain evidence="1">EPUS1.4</strain>
        <tissue evidence="1">Thallus</tissue>
    </source>
</reference>
<evidence type="ECO:0000313" key="2">
    <source>
        <dbReference type="Proteomes" id="UP000606974"/>
    </source>
</evidence>
<dbReference type="AlphaFoldDB" id="A0A8H7AIZ5"/>
<organism evidence="1 2">
    <name type="scientific">Endocarpon pusillum</name>
    <dbReference type="NCBI Taxonomy" id="364733"/>
    <lineage>
        <taxon>Eukaryota</taxon>
        <taxon>Fungi</taxon>
        <taxon>Dikarya</taxon>
        <taxon>Ascomycota</taxon>
        <taxon>Pezizomycotina</taxon>
        <taxon>Eurotiomycetes</taxon>
        <taxon>Chaetothyriomycetidae</taxon>
        <taxon>Verrucariales</taxon>
        <taxon>Verrucariaceae</taxon>
        <taxon>Endocarpon</taxon>
    </lineage>
</organism>
<protein>
    <submittedName>
        <fullName evidence="1">Uncharacterized protein</fullName>
    </submittedName>
</protein>
<comment type="caution">
    <text evidence="1">The sequence shown here is derived from an EMBL/GenBank/DDBJ whole genome shotgun (WGS) entry which is preliminary data.</text>
</comment>
<proteinExistence type="predicted"/>
<sequence>MPSEPGIENFDRLSCQSCSILPAPTLIKPSRPRQGFESSFGGKCTFRFLYVFCYLAQYVEEIALCLALGEGKAALAVEGDAAGTSIDQGTFLGDEAVQAHASAQITGGFGSEHGEGAIQVIGMSLDLDE</sequence>
<name>A0A8H7AIZ5_9EURO</name>
<keyword evidence="2" id="KW-1185">Reference proteome</keyword>
<gene>
    <name evidence="1" type="ORF">GJ744_007277</name>
</gene>